<gene>
    <name evidence="2" type="ORF">A5742_04930</name>
</gene>
<protein>
    <submittedName>
        <fullName evidence="2">Mammalian cell entry protein</fullName>
    </submittedName>
</protein>
<organism evidence="2 3">
    <name type="scientific">Mycolicibacterium fortuitum</name>
    <name type="common">Mycobacterium fortuitum</name>
    <dbReference type="NCBI Taxonomy" id="1766"/>
    <lineage>
        <taxon>Bacteria</taxon>
        <taxon>Bacillati</taxon>
        <taxon>Actinomycetota</taxon>
        <taxon>Actinomycetes</taxon>
        <taxon>Mycobacteriales</taxon>
        <taxon>Mycobacteriaceae</taxon>
        <taxon>Mycolicibacterium</taxon>
    </lineage>
</organism>
<accession>A0ABD6QIM7</accession>
<reference evidence="2 3" key="1">
    <citation type="submission" date="2016-07" db="EMBL/GenBank/DDBJ databases">
        <authorList>
            <person name="Sutton G."/>
            <person name="Brinkac L."/>
            <person name="Sanka R."/>
            <person name="Adams M."/>
            <person name="Lau E."/>
            <person name="Kumar A."/>
            <person name="Macaden R."/>
        </authorList>
    </citation>
    <scope>NUCLEOTIDE SEQUENCE [LARGE SCALE GENOMIC DNA]</scope>
    <source>
        <strain evidence="2 3">GA-0871</strain>
    </source>
</reference>
<dbReference type="PANTHER" id="PTHR33371:SF4">
    <property type="entry name" value="INTERMEMBRANE PHOSPHOLIPID TRANSPORT SYSTEM BINDING PROTEIN MLAD"/>
    <property type="match status" value="1"/>
</dbReference>
<proteinExistence type="predicted"/>
<dbReference type="Pfam" id="PF02470">
    <property type="entry name" value="MlaD"/>
    <property type="match status" value="1"/>
</dbReference>
<dbReference type="EMBL" id="MBER01000116">
    <property type="protein sequence ID" value="OMC39603.1"/>
    <property type="molecule type" value="Genomic_DNA"/>
</dbReference>
<evidence type="ECO:0000259" key="1">
    <source>
        <dbReference type="Pfam" id="PF02470"/>
    </source>
</evidence>
<evidence type="ECO:0000313" key="3">
    <source>
        <dbReference type="Proteomes" id="UP000187001"/>
    </source>
</evidence>
<dbReference type="AlphaFoldDB" id="A0ABD6QIM7"/>
<evidence type="ECO:0000313" key="2">
    <source>
        <dbReference type="EMBL" id="OMC39603.1"/>
    </source>
</evidence>
<dbReference type="PANTHER" id="PTHR33371">
    <property type="entry name" value="INTERMEMBRANE PHOSPHOLIPID TRANSPORT SYSTEM BINDING PROTEIN MLAD-RELATED"/>
    <property type="match status" value="1"/>
</dbReference>
<name>A0ABD6QIM7_MYCFO</name>
<dbReference type="InterPro" id="IPR052336">
    <property type="entry name" value="MlaD_Phospholipid_Transporter"/>
</dbReference>
<sequence length="308" mass="32563">MIAGFLVYVANLGIRVAPPDDRTNLMMDVADVNNLVAGSNVLLRGVPVGKVVAIDTSLSNATIHFFIDNKFKPAIPADSTVRLENLSALGESYLEFEPQRSDGPPFTDGQRIAADSIIAPRSISELGTSVVRMLNQLDPGQLKNVVNEADAALPDPYTVLPNLEHASQVLNNTTAGLDGRGRQALENLQSLLENAGFVGSLLADAAPTIKALGPHVQSAWDAATDGMLRLDTPASVYLVGRLFQRIQKLLDDRGADIRVLTEPLTPNVQAIASALSTIDSSQILTNLLAAVPPDGAIELHVSLPLAGG</sequence>
<dbReference type="InterPro" id="IPR003399">
    <property type="entry name" value="Mce/MlaD"/>
</dbReference>
<feature type="domain" description="Mce/MlaD" evidence="1">
    <location>
        <begin position="27"/>
        <end position="98"/>
    </location>
</feature>
<dbReference type="Proteomes" id="UP000187001">
    <property type="component" value="Unassembled WGS sequence"/>
</dbReference>
<comment type="caution">
    <text evidence="2">The sequence shown here is derived from an EMBL/GenBank/DDBJ whole genome shotgun (WGS) entry which is preliminary data.</text>
</comment>